<dbReference type="InterPro" id="IPR013149">
    <property type="entry name" value="ADH-like_C"/>
</dbReference>
<name>A0A936ZS56_9BURK</name>
<evidence type="ECO:0000313" key="5">
    <source>
        <dbReference type="Proteomes" id="UP000613011"/>
    </source>
</evidence>
<protein>
    <submittedName>
        <fullName evidence="4">Zinc-dependent alcohol dehydrogenase family protein</fullName>
    </submittedName>
</protein>
<dbReference type="InterPro" id="IPR013154">
    <property type="entry name" value="ADH-like_N"/>
</dbReference>
<sequence length="331" mass="34767">MLAIQVRHPGGPEVLECVQLPEPAIAPGLLRVRARAIGVGKPDVLIRQGIYRWMPPLPAVPGNELAGEVAEVGPGVTGWRVGDRALVSSRELAQRGGCYAQEICVPAQAAFRLPPEVPWDDAVSLPNYQLAGALLHASGGRVPGSFVVHGGAGGVAIALAQMAAVDGIRAIATASTPEKAAYARRHGGAEGIDRSREDVAARVRALTGGRGVDVVFDHVGGPGFTANLDLLAPLGTLVSYNALAGLPTDNLLEALRRHGSKSPAIRCYTIHTLDGDPPLRRALLQRAIDLLAQRRIHPPPATCLPLSQARRAHEMLDAAVVLGKIVLRPEA</sequence>
<dbReference type="SUPFAM" id="SSF50129">
    <property type="entry name" value="GroES-like"/>
    <property type="match status" value="1"/>
</dbReference>
<evidence type="ECO:0000256" key="1">
    <source>
        <dbReference type="ARBA" id="ARBA00022857"/>
    </source>
</evidence>
<dbReference type="PANTHER" id="PTHR48106">
    <property type="entry name" value="QUINONE OXIDOREDUCTASE PIG3-RELATED"/>
    <property type="match status" value="1"/>
</dbReference>
<evidence type="ECO:0000259" key="3">
    <source>
        <dbReference type="SMART" id="SM00829"/>
    </source>
</evidence>
<gene>
    <name evidence="4" type="ORF">JI739_20220</name>
</gene>
<reference evidence="4" key="1">
    <citation type="submission" date="2021-01" db="EMBL/GenBank/DDBJ databases">
        <title>Ramlibacter sp. strain AW1 16S ribosomal RNA gene Genome sequencing and assembly.</title>
        <authorList>
            <person name="Kang M."/>
        </authorList>
    </citation>
    <scope>NUCLEOTIDE SEQUENCE</scope>
    <source>
        <strain evidence="4">AW1</strain>
    </source>
</reference>
<dbReference type="InterPro" id="IPR036291">
    <property type="entry name" value="NAD(P)-bd_dom_sf"/>
</dbReference>
<dbReference type="InterPro" id="IPR020843">
    <property type="entry name" value="ER"/>
</dbReference>
<dbReference type="Pfam" id="PF08240">
    <property type="entry name" value="ADH_N"/>
    <property type="match status" value="1"/>
</dbReference>
<dbReference type="GO" id="GO:0070402">
    <property type="term" value="F:NADPH binding"/>
    <property type="evidence" value="ECO:0007669"/>
    <property type="project" value="TreeGrafter"/>
</dbReference>
<accession>A0A936ZS56</accession>
<dbReference type="Proteomes" id="UP000613011">
    <property type="component" value="Unassembled WGS sequence"/>
</dbReference>
<dbReference type="EMBL" id="JAEQNA010000009">
    <property type="protein sequence ID" value="MBL0422671.1"/>
    <property type="molecule type" value="Genomic_DNA"/>
</dbReference>
<feature type="domain" description="Enoyl reductase (ER)" evidence="3">
    <location>
        <begin position="10"/>
        <end position="327"/>
    </location>
</feature>
<dbReference type="AlphaFoldDB" id="A0A936ZS56"/>
<dbReference type="Pfam" id="PF00107">
    <property type="entry name" value="ADH_zinc_N"/>
    <property type="match status" value="1"/>
</dbReference>
<dbReference type="SMART" id="SM00829">
    <property type="entry name" value="PKS_ER"/>
    <property type="match status" value="1"/>
</dbReference>
<organism evidence="4 5">
    <name type="scientific">Ramlibacter aurantiacus</name>
    <dbReference type="NCBI Taxonomy" id="2801330"/>
    <lineage>
        <taxon>Bacteria</taxon>
        <taxon>Pseudomonadati</taxon>
        <taxon>Pseudomonadota</taxon>
        <taxon>Betaproteobacteria</taxon>
        <taxon>Burkholderiales</taxon>
        <taxon>Comamonadaceae</taxon>
        <taxon>Ramlibacter</taxon>
    </lineage>
</organism>
<dbReference type="RefSeq" id="WP_201685803.1">
    <property type="nucleotide sequence ID" value="NZ_JAEQNA010000009.1"/>
</dbReference>
<dbReference type="InterPro" id="IPR011032">
    <property type="entry name" value="GroES-like_sf"/>
</dbReference>
<dbReference type="GO" id="GO:0016651">
    <property type="term" value="F:oxidoreductase activity, acting on NAD(P)H"/>
    <property type="evidence" value="ECO:0007669"/>
    <property type="project" value="TreeGrafter"/>
</dbReference>
<evidence type="ECO:0000256" key="2">
    <source>
        <dbReference type="ARBA" id="ARBA00023002"/>
    </source>
</evidence>
<dbReference type="CDD" id="cd08268">
    <property type="entry name" value="MDR2"/>
    <property type="match status" value="1"/>
</dbReference>
<keyword evidence="2" id="KW-0560">Oxidoreductase</keyword>
<evidence type="ECO:0000313" key="4">
    <source>
        <dbReference type="EMBL" id="MBL0422671.1"/>
    </source>
</evidence>
<keyword evidence="1" id="KW-0521">NADP</keyword>
<keyword evidence="5" id="KW-1185">Reference proteome</keyword>
<proteinExistence type="predicted"/>
<dbReference type="Gene3D" id="3.40.50.720">
    <property type="entry name" value="NAD(P)-binding Rossmann-like Domain"/>
    <property type="match status" value="1"/>
</dbReference>
<dbReference type="SUPFAM" id="SSF51735">
    <property type="entry name" value="NAD(P)-binding Rossmann-fold domains"/>
    <property type="match status" value="1"/>
</dbReference>
<comment type="caution">
    <text evidence="4">The sequence shown here is derived from an EMBL/GenBank/DDBJ whole genome shotgun (WGS) entry which is preliminary data.</text>
</comment>
<dbReference type="Gene3D" id="3.90.180.10">
    <property type="entry name" value="Medium-chain alcohol dehydrogenases, catalytic domain"/>
    <property type="match status" value="1"/>
</dbReference>